<evidence type="ECO:0000313" key="9">
    <source>
        <dbReference type="Proteomes" id="UP000292685"/>
    </source>
</evidence>
<evidence type="ECO:0000256" key="4">
    <source>
        <dbReference type="SAM" id="MobiDB-lite"/>
    </source>
</evidence>
<dbReference type="PANTHER" id="PTHR13806:SF46">
    <property type="entry name" value="FLOTILLIN-1-RELATED"/>
    <property type="match status" value="1"/>
</dbReference>
<dbReference type="OrthoDB" id="9786220at2"/>
<dbReference type="CDD" id="cd03399">
    <property type="entry name" value="SPFH_flotillin"/>
    <property type="match status" value="1"/>
</dbReference>
<dbReference type="PANTHER" id="PTHR13806">
    <property type="entry name" value="FLOTILLIN-RELATED"/>
    <property type="match status" value="1"/>
</dbReference>
<keyword evidence="3 5" id="KW-0472">Membrane</keyword>
<keyword evidence="5" id="KW-1133">Transmembrane helix</keyword>
<feature type="compositionally biased region" description="Basic and acidic residues" evidence="4">
    <location>
        <begin position="276"/>
        <end position="286"/>
    </location>
</feature>
<comment type="caution">
    <text evidence="8">The sequence shown here is derived from an EMBL/GenBank/DDBJ whole genome shotgun (WGS) entry which is preliminary data.</text>
</comment>
<dbReference type="AlphaFoldDB" id="A0A4Q8AII9"/>
<keyword evidence="5" id="KW-0812">Transmembrane</keyword>
<feature type="compositionally biased region" description="Basic and acidic residues" evidence="4">
    <location>
        <begin position="203"/>
        <end position="242"/>
    </location>
</feature>
<feature type="domain" description="Flotillin C-terminal" evidence="7">
    <location>
        <begin position="328"/>
        <end position="423"/>
    </location>
</feature>
<dbReference type="Gene3D" id="3.30.479.30">
    <property type="entry name" value="Band 7 domain"/>
    <property type="match status" value="1"/>
</dbReference>
<dbReference type="InterPro" id="IPR036013">
    <property type="entry name" value="Band_7/SPFH_dom_sf"/>
</dbReference>
<organism evidence="8 9">
    <name type="scientific">Zhihengliuella halotolerans</name>
    <dbReference type="NCBI Taxonomy" id="370736"/>
    <lineage>
        <taxon>Bacteria</taxon>
        <taxon>Bacillati</taxon>
        <taxon>Actinomycetota</taxon>
        <taxon>Actinomycetes</taxon>
        <taxon>Micrococcales</taxon>
        <taxon>Micrococcaceae</taxon>
        <taxon>Zhihengliuella</taxon>
    </lineage>
</organism>
<dbReference type="SUPFAM" id="SSF117892">
    <property type="entry name" value="Band 7/SPFH domain"/>
    <property type="match status" value="1"/>
</dbReference>
<dbReference type="Pfam" id="PF01145">
    <property type="entry name" value="Band_7"/>
    <property type="match status" value="1"/>
</dbReference>
<comment type="subcellular location">
    <subcellularLocation>
        <location evidence="1">Membrane</location>
    </subcellularLocation>
</comment>
<dbReference type="InterPro" id="IPR027705">
    <property type="entry name" value="Flotillin_fam"/>
</dbReference>
<keyword evidence="9" id="KW-1185">Reference proteome</keyword>
<accession>A0A4Q8AII9</accession>
<comment type="similarity">
    <text evidence="2">Belongs to the band 7/mec-2 family. Flotillin subfamily.</text>
</comment>
<dbReference type="InterPro" id="IPR031905">
    <property type="entry name" value="Flotillin_C"/>
</dbReference>
<dbReference type="Pfam" id="PF15975">
    <property type="entry name" value="Flot"/>
    <property type="match status" value="1"/>
</dbReference>
<feature type="domain" description="Band 7" evidence="6">
    <location>
        <begin position="33"/>
        <end position="219"/>
    </location>
</feature>
<evidence type="ECO:0000313" key="8">
    <source>
        <dbReference type="EMBL" id="RZU63595.1"/>
    </source>
</evidence>
<dbReference type="GO" id="GO:0072659">
    <property type="term" value="P:protein localization to plasma membrane"/>
    <property type="evidence" value="ECO:0007669"/>
    <property type="project" value="TreeGrafter"/>
</dbReference>
<dbReference type="EMBL" id="SHLA01000001">
    <property type="protein sequence ID" value="RZU63595.1"/>
    <property type="molecule type" value="Genomic_DNA"/>
</dbReference>
<gene>
    <name evidence="8" type="ORF">EV380_3216</name>
</gene>
<feature type="region of interest" description="Disordered" evidence="4">
    <location>
        <begin position="199"/>
        <end position="286"/>
    </location>
</feature>
<dbReference type="RefSeq" id="WP_130451937.1">
    <property type="nucleotide sequence ID" value="NZ_SHLA01000001.1"/>
</dbReference>
<evidence type="ECO:0000259" key="6">
    <source>
        <dbReference type="Pfam" id="PF01145"/>
    </source>
</evidence>
<evidence type="ECO:0000256" key="5">
    <source>
        <dbReference type="SAM" id="Phobius"/>
    </source>
</evidence>
<name>A0A4Q8AII9_9MICC</name>
<feature type="transmembrane region" description="Helical" evidence="5">
    <location>
        <begin position="6"/>
        <end position="25"/>
    </location>
</feature>
<reference evidence="8 9" key="1">
    <citation type="submission" date="2019-02" db="EMBL/GenBank/DDBJ databases">
        <title>Sequencing the genomes of 1000 actinobacteria strains.</title>
        <authorList>
            <person name="Klenk H.-P."/>
        </authorList>
    </citation>
    <scope>NUCLEOTIDE SEQUENCE [LARGE SCALE GENOMIC DNA]</scope>
    <source>
        <strain evidence="8 9">DSM 17364</strain>
    </source>
</reference>
<evidence type="ECO:0000259" key="7">
    <source>
        <dbReference type="Pfam" id="PF15975"/>
    </source>
</evidence>
<evidence type="ECO:0000256" key="2">
    <source>
        <dbReference type="ARBA" id="ARBA00007161"/>
    </source>
</evidence>
<sequence>MELTFLAGASLVAALIVLLIGYITFRRAYRVAAPNEALVITGRAPARVKGGDIDLESGTRIVVGSRAFVRPLFDRAHSVSLSSRQINVEVESQSVDGIFLRLQAVAQVKIGEEVGEIRKAAQRFLDQQDKIDSYSQEILSGALRAVVGTLTVTAVLQDRTTFALKVQENAVDSMNNQGLVIDTLQIISVADDGDYLRNLGRPEASKKEQEARIAESEARRTSTEAENRDSQKIAESQKELDLRNATIAKETAEQRAEAEAAQELARSRQRQQVLDEQQKIADQENDLRERELVREIRKPADAQEYAAGRQADAERYAREQESKAALIEAQNEAESVRARGVAEADATRAKGEADAASIQANAEAYQQFNEAAVLSQVLEALPGIAREIAAPMSNIDSLSIVSSDGESKLSQNVSAGMARTMESVQSATGLDIKSLIESALSGRDRSETVANVASQVDAEPEATDVPSEKPAE</sequence>
<proteinExistence type="inferred from homology"/>
<evidence type="ECO:0000256" key="3">
    <source>
        <dbReference type="ARBA" id="ARBA00023136"/>
    </source>
</evidence>
<protein>
    <submittedName>
        <fullName evidence="8">Flotillin</fullName>
    </submittedName>
</protein>
<evidence type="ECO:0000256" key="1">
    <source>
        <dbReference type="ARBA" id="ARBA00004370"/>
    </source>
</evidence>
<feature type="region of interest" description="Disordered" evidence="4">
    <location>
        <begin position="442"/>
        <end position="472"/>
    </location>
</feature>
<dbReference type="GO" id="GO:0002020">
    <property type="term" value="F:protease binding"/>
    <property type="evidence" value="ECO:0007669"/>
    <property type="project" value="TreeGrafter"/>
</dbReference>
<dbReference type="GO" id="GO:0005886">
    <property type="term" value="C:plasma membrane"/>
    <property type="evidence" value="ECO:0007669"/>
    <property type="project" value="TreeGrafter"/>
</dbReference>
<dbReference type="Proteomes" id="UP000292685">
    <property type="component" value="Unassembled WGS sequence"/>
</dbReference>
<dbReference type="InterPro" id="IPR001107">
    <property type="entry name" value="Band_7"/>
</dbReference>